<accession>A0ACC2IDK8</accession>
<name>A0ACC2IDK8_9PLEO</name>
<protein>
    <submittedName>
        <fullName evidence="1">Uncharacterized protein</fullName>
    </submittedName>
</protein>
<gene>
    <name evidence="1" type="ORF">OPT61_g4617</name>
</gene>
<sequence length="1531" mass="171739">MDACQVKLTLDSATDCVYNPKQKPGLKPGAVEALTRRVAFLENILLDETGNVRPRYSDEPEQRGDPNFPHRESRAIGELTAVARQNSQEATVSTPREQPSASDSAHGTGTEANPLKRRYVESEAERWMFATEELDLAQHLPTQAVLLKVVDFFTKSFHHWIPYLHKQRLHNRVSEGVCSNGLLLVLHALVAVALRHMDPNDLFMDKDEIQRQSSVSRIIVETHATRSVSVESLQALIFIVFDYLNNGQNHRAWPLIGSLTRTIGYLQLTSEPSTASQSSLLMRPVRLVPPSNDWTELEERRRLFWIVFMLDRFCSVTTGWDTSLTSDDVHRRLPADGGYFTREEPVTTPFFGIWNKAAARLGRSLANVPAPYSEEDPTTEQPQGASPNSANGYIDASKLGAFAYCVEATESLSQVTTFFLQQKINAQDKEHAVSWLTRFKELDLRLVQWKLFLPPRWRDSNISEDRTVINMDPNLTLAHITHNTSMILLHHPIAFPAKSWNDYVALPKDCSAQTCELAAIETSNIVSKFLTYTLIPFVNVQFAFCAFVAAKALLYEQNRRSLRPEFGRLVRDLWEMSKRWEHNVDGTTESRPVNQAGIYAHHLERLEEACSQDLNYRFDFYDHTCQSLEPQQYVSPMSVMTPLQRTGSSAQDRPSFKHLRHHSLNSVHTTLSPQQRLSHVTNSGATGTSPIEFAQQPPGHAPNLDGMSPNTVASAAATLQPNTAQPNNGRHLYHIGHGVAPTAHFGRLPGAPSTQQALQEQSLLSLSDTFMDSQFLDMDRVITFEEANFFLPGDAYRWHETGRSSAYFYPGARPPHGVTWQLSKNTMSNHHVVREKIVSQFNIVRTSLISNETTPLQVGNGNFAFNVDNTGLQTFLPFNTLSSWAWHNDSLPANGELPSDYKGLPRETYGREVFYDIPDPKLKQATQWLIGNPNRINLGRIGLRYRGDTLKKADITNPDQKLDLWSGVVTSKFEVAGKAVKIVTQADFDSDAVAVSVGSELISSGDLQIELDFPYPPIHTTQYKYEVFAGVYDFPLNHTTTLVGDGQDRTSAHIQHVLQETSYFVNLRWPKQTPLKLSRNEPPNSTAITAHRYTLSSVSNTSSFAFTTHFSPDSRVPSFPAKIQEKNIREWRAYWKDGGFVDLTASSNPNATELQRRIIKSQYHVRVNSAGSGQPPQESGLMNNGWYGKFHMEMVIWHLAQWSTWGKQQFFDNIFPQVYETLLPSSIARAKSMGWEGARWPKMTELETGVSSPGDINAVLMWQQPHPFYLANLAYQAKPTRETLQRWDKVLTATADYMASYPGFNNATGKFDLGPPAYGVTENTPPNSTRNLAYEIAYWRYGLDAAIDWKRKLNQAVPEKWVHVAANLAPPPVVDGLYAVYDGLNSSWWSDPKLTGDPRSLIMLQGILPDTPAVDPAIALRTADKVWEVWGDARIRGWGRPVLAINSARIGNPERAIYHLTAYDYWKFDDAGFAIRGGDGGTPPPFMPGNAGFLLAVAYCAAGWQGSKGDAPGFPKDGSWVVKHEGLLKAL</sequence>
<dbReference type="Proteomes" id="UP001153331">
    <property type="component" value="Unassembled WGS sequence"/>
</dbReference>
<organism evidence="1 2">
    <name type="scientific">Boeremia exigua</name>
    <dbReference type="NCBI Taxonomy" id="749465"/>
    <lineage>
        <taxon>Eukaryota</taxon>
        <taxon>Fungi</taxon>
        <taxon>Dikarya</taxon>
        <taxon>Ascomycota</taxon>
        <taxon>Pezizomycotina</taxon>
        <taxon>Dothideomycetes</taxon>
        <taxon>Pleosporomycetidae</taxon>
        <taxon>Pleosporales</taxon>
        <taxon>Pleosporineae</taxon>
        <taxon>Didymellaceae</taxon>
        <taxon>Boeremia</taxon>
    </lineage>
</organism>
<dbReference type="EMBL" id="JAPHNI010000269">
    <property type="protein sequence ID" value="KAJ8113202.1"/>
    <property type="molecule type" value="Genomic_DNA"/>
</dbReference>
<comment type="caution">
    <text evidence="1">The sequence shown here is derived from an EMBL/GenBank/DDBJ whole genome shotgun (WGS) entry which is preliminary data.</text>
</comment>
<keyword evidence="2" id="KW-1185">Reference proteome</keyword>
<evidence type="ECO:0000313" key="2">
    <source>
        <dbReference type="Proteomes" id="UP001153331"/>
    </source>
</evidence>
<proteinExistence type="predicted"/>
<evidence type="ECO:0000313" key="1">
    <source>
        <dbReference type="EMBL" id="KAJ8113202.1"/>
    </source>
</evidence>
<reference evidence="1" key="1">
    <citation type="submission" date="2022-11" db="EMBL/GenBank/DDBJ databases">
        <title>Genome Sequence of Boeremia exigua.</title>
        <authorList>
            <person name="Buettner E."/>
        </authorList>
    </citation>
    <scope>NUCLEOTIDE SEQUENCE</scope>
    <source>
        <strain evidence="1">CU02</strain>
    </source>
</reference>